<evidence type="ECO:0000313" key="3">
    <source>
        <dbReference type="Proteomes" id="UP000076630"/>
    </source>
</evidence>
<dbReference type="EMBL" id="FNYS01000020">
    <property type="protein sequence ID" value="SEJ26069.1"/>
    <property type="molecule type" value="Genomic_DNA"/>
</dbReference>
<gene>
    <name evidence="1" type="ORF">AV926_01125</name>
    <name evidence="2" type="ORF">SAMN04488018_12012</name>
</gene>
<accession>A0A165QZ34</accession>
<dbReference type="GeneID" id="82258233"/>
<organism evidence="1 3">
    <name type="scientific">Myroides marinus</name>
    <dbReference type="NCBI Taxonomy" id="703342"/>
    <lineage>
        <taxon>Bacteria</taxon>
        <taxon>Pseudomonadati</taxon>
        <taxon>Bacteroidota</taxon>
        <taxon>Flavobacteriia</taxon>
        <taxon>Flavobacteriales</taxon>
        <taxon>Flavobacteriaceae</taxon>
        <taxon>Myroides</taxon>
    </lineage>
</organism>
<name>A0A165QZ34_9FLAO</name>
<keyword evidence="3" id="KW-1185">Reference proteome</keyword>
<dbReference type="OrthoDB" id="840060at2"/>
<proteinExistence type="predicted"/>
<dbReference type="EMBL" id="LQNU01000072">
    <property type="protein sequence ID" value="KZE77362.1"/>
    <property type="molecule type" value="Genomic_DNA"/>
</dbReference>
<dbReference type="Proteomes" id="UP000076630">
    <property type="component" value="Unassembled WGS sequence"/>
</dbReference>
<dbReference type="Proteomes" id="UP000183077">
    <property type="component" value="Unassembled WGS sequence"/>
</dbReference>
<reference evidence="2 4" key="2">
    <citation type="submission" date="2016-10" db="EMBL/GenBank/DDBJ databases">
        <authorList>
            <person name="de Groot N.N."/>
        </authorList>
    </citation>
    <scope>NUCLEOTIDE SEQUENCE [LARGE SCALE GENOMIC DNA]</scope>
    <source>
        <strain evidence="2 4">DSM 23048</strain>
    </source>
</reference>
<reference evidence="1 3" key="1">
    <citation type="submission" date="2016-01" db="EMBL/GenBank/DDBJ databases">
        <title>Whole genome sequencing of Myroides marinus L41.</title>
        <authorList>
            <person name="Hong K.W."/>
        </authorList>
    </citation>
    <scope>NUCLEOTIDE SEQUENCE [LARGE SCALE GENOMIC DNA]</scope>
    <source>
        <strain evidence="1 3">L41</strain>
    </source>
</reference>
<sequence length="66" mass="7714">MKTRLMFDFAKTILENVSFDPKLFYKELHKAINQLLPYDVEQLGEWVNGFVKGKPELQESLNLINA</sequence>
<dbReference type="RefSeq" id="WP_038987037.1">
    <property type="nucleotide sequence ID" value="NZ_FNYS01000020.1"/>
</dbReference>
<evidence type="ECO:0000313" key="4">
    <source>
        <dbReference type="Proteomes" id="UP000183077"/>
    </source>
</evidence>
<protein>
    <submittedName>
        <fullName evidence="1">Uncharacterized protein</fullName>
    </submittedName>
</protein>
<evidence type="ECO:0000313" key="1">
    <source>
        <dbReference type="EMBL" id="KZE77362.1"/>
    </source>
</evidence>
<evidence type="ECO:0000313" key="2">
    <source>
        <dbReference type="EMBL" id="SEJ26069.1"/>
    </source>
</evidence>
<dbReference type="AlphaFoldDB" id="A0A165QZ34"/>